<name>A0ABT2CIQ9_9ACTN</name>
<feature type="region of interest" description="Disordered" evidence="1">
    <location>
        <begin position="278"/>
        <end position="317"/>
    </location>
</feature>
<evidence type="ECO:0000256" key="1">
    <source>
        <dbReference type="SAM" id="MobiDB-lite"/>
    </source>
</evidence>
<proteinExistence type="predicted"/>
<comment type="caution">
    <text evidence="2">The sequence shown here is derived from an EMBL/GenBank/DDBJ whole genome shotgun (WGS) entry which is preliminary data.</text>
</comment>
<protein>
    <recommendedName>
        <fullName evidence="4">SalK</fullName>
    </recommendedName>
</protein>
<dbReference type="EMBL" id="JANUGQ010000013">
    <property type="protein sequence ID" value="MCS0637302.1"/>
    <property type="molecule type" value="Genomic_DNA"/>
</dbReference>
<accession>A0ABT2CIQ9</accession>
<reference evidence="2" key="1">
    <citation type="submission" date="2022-08" db="EMBL/GenBank/DDBJ databases">
        <authorList>
            <person name="Somphong A."/>
            <person name="Phongsopitanun W."/>
        </authorList>
    </citation>
    <scope>NUCLEOTIDE SEQUENCE</scope>
    <source>
        <strain evidence="2">LP05-1</strain>
    </source>
</reference>
<evidence type="ECO:0008006" key="4">
    <source>
        <dbReference type="Google" id="ProtNLM"/>
    </source>
</evidence>
<feature type="compositionally biased region" description="Low complexity" evidence="1">
    <location>
        <begin position="286"/>
        <end position="309"/>
    </location>
</feature>
<dbReference type="Proteomes" id="UP001431313">
    <property type="component" value="Unassembled WGS sequence"/>
</dbReference>
<dbReference type="Pfam" id="PF21863">
    <property type="entry name" value="HTH_67"/>
    <property type="match status" value="1"/>
</dbReference>
<evidence type="ECO:0000313" key="3">
    <source>
        <dbReference type="Proteomes" id="UP001431313"/>
    </source>
</evidence>
<organism evidence="2 3">
    <name type="scientific">Streptomyces pyxinae</name>
    <dbReference type="NCBI Taxonomy" id="2970734"/>
    <lineage>
        <taxon>Bacteria</taxon>
        <taxon>Bacillati</taxon>
        <taxon>Actinomycetota</taxon>
        <taxon>Actinomycetes</taxon>
        <taxon>Kitasatosporales</taxon>
        <taxon>Streptomycetaceae</taxon>
        <taxon>Streptomyces</taxon>
    </lineage>
</organism>
<dbReference type="NCBIfam" id="NF047719">
    <property type="entry name" value="SCO6745_fam_HTH"/>
    <property type="match status" value="1"/>
</dbReference>
<evidence type="ECO:0000313" key="2">
    <source>
        <dbReference type="EMBL" id="MCS0637302.1"/>
    </source>
</evidence>
<dbReference type="RefSeq" id="WP_258788554.1">
    <property type="nucleotide sequence ID" value="NZ_JANUGQ010000013.1"/>
</dbReference>
<dbReference type="InterPro" id="IPR054058">
    <property type="entry name" value="HTH_67"/>
</dbReference>
<keyword evidence="3" id="KW-1185">Reference proteome</keyword>
<sequence length="317" mass="32370">MDDASRAARALWTLYEPVHAVTYFAPEARAAFETTGLRGVWRGYFAGRAAPLGAAGPGAVASAFFSFAPAMVRRAVPGVWDVLPPDRALEARCLGASAALRRMLAGREAAVERAAALLSRYARDVDVAGRPLAAANLAVAAPEEPYALLWHAATVLREHRGDGHLAALVAAGLDGCEILVLRAGHDLPRTESQPYRGWTDAEWEAAAGRLCGRGLLDPAGTATPAGLETLAAVERATDLAAARPWRGLPPGAADRLAEALGPLGRVCAGALRFPNPIGVPAPDPAPDGSGVPGAPGAPDAPGAPETPAAPGAPAPTG</sequence>
<gene>
    <name evidence="2" type="ORF">NX801_16845</name>
</gene>